<evidence type="ECO:0000313" key="2">
    <source>
        <dbReference type="EMBL" id="KAF8562510.1"/>
    </source>
</evidence>
<feature type="compositionally biased region" description="Polar residues" evidence="1">
    <location>
        <begin position="30"/>
        <end position="45"/>
    </location>
</feature>
<name>A0A8T0D3T0_9TREM</name>
<dbReference type="EMBL" id="JTDF01019581">
    <property type="protein sequence ID" value="KAF8562510.1"/>
    <property type="molecule type" value="Genomic_DNA"/>
</dbReference>
<feature type="compositionally biased region" description="Basic and acidic residues" evidence="1">
    <location>
        <begin position="12"/>
        <end position="25"/>
    </location>
</feature>
<comment type="caution">
    <text evidence="2">The sequence shown here is derived from an EMBL/GenBank/DDBJ whole genome shotgun (WGS) entry which is preliminary data.</text>
</comment>
<feature type="region of interest" description="Disordered" evidence="1">
    <location>
        <begin position="1"/>
        <end position="49"/>
    </location>
</feature>
<dbReference type="AlphaFoldDB" id="A0A8T0D3T0"/>
<protein>
    <submittedName>
        <fullName evidence="2">Uncharacterized protein</fullName>
    </submittedName>
</protein>
<sequence>MCNIEAENNAHNYHDTKDRSAKHDLGQLFHESTSSESKQKPTVNSVDLEEPNELNIMTGDILNTSADTVKNAEDSHNTDGCKVLAEEQIEEVTKKVRRISHSLFKNTRLFQYRELLISV</sequence>
<keyword evidence="3" id="KW-1185">Reference proteome</keyword>
<evidence type="ECO:0000313" key="3">
    <source>
        <dbReference type="Proteomes" id="UP000699462"/>
    </source>
</evidence>
<proteinExistence type="predicted"/>
<reference evidence="2 3" key="1">
    <citation type="submission" date="2019-07" db="EMBL/GenBank/DDBJ databases">
        <title>Annotation for the trematode Paragonimus westermani.</title>
        <authorList>
            <person name="Choi Y.-J."/>
        </authorList>
    </citation>
    <scope>NUCLEOTIDE SEQUENCE [LARGE SCALE GENOMIC DNA]</scope>
    <source>
        <strain evidence="2">180907_Pwestermani</strain>
    </source>
</reference>
<accession>A0A8T0D3T0</accession>
<gene>
    <name evidence="2" type="ORF">P879_11837</name>
</gene>
<organism evidence="2 3">
    <name type="scientific">Paragonimus westermani</name>
    <dbReference type="NCBI Taxonomy" id="34504"/>
    <lineage>
        <taxon>Eukaryota</taxon>
        <taxon>Metazoa</taxon>
        <taxon>Spiralia</taxon>
        <taxon>Lophotrochozoa</taxon>
        <taxon>Platyhelminthes</taxon>
        <taxon>Trematoda</taxon>
        <taxon>Digenea</taxon>
        <taxon>Plagiorchiida</taxon>
        <taxon>Troglotremata</taxon>
        <taxon>Troglotrematidae</taxon>
        <taxon>Paragonimus</taxon>
    </lineage>
</organism>
<dbReference type="Proteomes" id="UP000699462">
    <property type="component" value="Unassembled WGS sequence"/>
</dbReference>
<evidence type="ECO:0000256" key="1">
    <source>
        <dbReference type="SAM" id="MobiDB-lite"/>
    </source>
</evidence>